<dbReference type="InterPro" id="IPR050440">
    <property type="entry name" value="Laminin/Netrin_ECM"/>
</dbReference>
<dbReference type="Pfam" id="PF00055">
    <property type="entry name" value="Laminin_N"/>
    <property type="match status" value="1"/>
</dbReference>
<keyword evidence="16" id="KW-0325">Glycoprotein</keyword>
<dbReference type="Gene3D" id="3.60.15.10">
    <property type="entry name" value="Ribonuclease Z/Hydroxyacylglutathione hydrolase-like"/>
    <property type="match status" value="1"/>
</dbReference>
<dbReference type="SUPFAM" id="SSF57196">
    <property type="entry name" value="EGF/Laminin"/>
    <property type="match status" value="3"/>
</dbReference>
<comment type="subcellular location">
    <subcellularLocation>
        <location evidence="2">Mitochondrion</location>
    </subcellularLocation>
    <subcellularLocation>
        <location evidence="3">Secreted</location>
    </subcellularLocation>
</comment>
<keyword evidence="7" id="KW-0732">Signal</keyword>
<evidence type="ECO:0000259" key="24">
    <source>
        <dbReference type="PROSITE" id="PS50027"/>
    </source>
</evidence>
<keyword evidence="10" id="KW-0223">Dioxygenase</keyword>
<dbReference type="Gene3D" id="2.10.25.10">
    <property type="entry name" value="Laminin"/>
    <property type="match status" value="2"/>
</dbReference>
<evidence type="ECO:0000256" key="4">
    <source>
        <dbReference type="ARBA" id="ARBA00006759"/>
    </source>
</evidence>
<dbReference type="GO" id="GO:0044295">
    <property type="term" value="C:axonal growth cone"/>
    <property type="evidence" value="ECO:0007669"/>
    <property type="project" value="UniProtKB-ARBA"/>
</dbReference>
<dbReference type="EC" id="1.13.11.18" evidence="20"/>
<dbReference type="SMART" id="SM00136">
    <property type="entry name" value="LamNT"/>
    <property type="match status" value="1"/>
</dbReference>
<dbReference type="GO" id="GO:0008045">
    <property type="term" value="P:motor neuron axon guidance"/>
    <property type="evidence" value="ECO:0007669"/>
    <property type="project" value="TreeGrafter"/>
</dbReference>
<feature type="disulfide bond" evidence="23">
    <location>
        <begin position="674"/>
        <end position="683"/>
    </location>
</feature>
<dbReference type="FunFam" id="3.60.15.10:FF:000013">
    <property type="entry name" value="Persulfide dioxygenase ETHE1, mitochondrial"/>
    <property type="match status" value="1"/>
</dbReference>
<dbReference type="Pfam" id="PF24973">
    <property type="entry name" value="EGF_LMN_ATRN"/>
    <property type="match status" value="2"/>
</dbReference>
<dbReference type="Pfam" id="PF01759">
    <property type="entry name" value="NTR"/>
    <property type="match status" value="1"/>
</dbReference>
<dbReference type="InterPro" id="IPR001134">
    <property type="entry name" value="Netrin_domain"/>
</dbReference>
<evidence type="ECO:0000313" key="27">
    <source>
        <dbReference type="EMBL" id="CAH1180492.1"/>
    </source>
</evidence>
<evidence type="ECO:0000256" key="8">
    <source>
        <dbReference type="ARBA" id="ARBA00022737"/>
    </source>
</evidence>
<dbReference type="GO" id="GO:0009888">
    <property type="term" value="P:tissue development"/>
    <property type="evidence" value="ECO:0007669"/>
    <property type="project" value="TreeGrafter"/>
</dbReference>
<evidence type="ECO:0000313" key="28">
    <source>
        <dbReference type="Proteomes" id="UP001153737"/>
    </source>
</evidence>
<dbReference type="InterPro" id="IPR008993">
    <property type="entry name" value="TIMP-like_OB-fold"/>
</dbReference>
<dbReference type="Pfam" id="PF00053">
    <property type="entry name" value="EGF_laminin"/>
    <property type="match status" value="1"/>
</dbReference>
<feature type="domain" description="Laminin N-terminal" evidence="26">
    <location>
        <begin position="357"/>
        <end position="652"/>
    </location>
</feature>
<dbReference type="GO" id="GO:0046872">
    <property type="term" value="F:metal ion binding"/>
    <property type="evidence" value="ECO:0007669"/>
    <property type="project" value="UniProtKB-KW"/>
</dbReference>
<dbReference type="GO" id="GO:0031123">
    <property type="term" value="P:RNA 3'-end processing"/>
    <property type="evidence" value="ECO:0007669"/>
    <property type="project" value="UniProtKB-ARBA"/>
</dbReference>
<dbReference type="CDD" id="cd07724">
    <property type="entry name" value="POD-like_MBL-fold"/>
    <property type="match status" value="1"/>
</dbReference>
<keyword evidence="13" id="KW-0408">Iron</keyword>
<protein>
    <recommendedName>
        <fullName evidence="21">Persulfide dioxygenase ETHE1, mitochondrial</fullName>
        <ecNumber evidence="20">1.13.11.18</ecNumber>
    </recommendedName>
    <alternativeName>
        <fullName evidence="22">Sulfur dioxygenase ETHE1</fullName>
    </alternativeName>
</protein>
<feature type="disulfide bond" evidence="23">
    <location>
        <begin position="655"/>
        <end position="672"/>
    </location>
</feature>
<evidence type="ECO:0000256" key="7">
    <source>
        <dbReference type="ARBA" id="ARBA00022729"/>
    </source>
</evidence>
<dbReference type="AlphaFoldDB" id="A0A9P0GWQ8"/>
<dbReference type="SMART" id="SM00643">
    <property type="entry name" value="C345C"/>
    <property type="match status" value="1"/>
</dbReference>
<dbReference type="GO" id="GO:0070983">
    <property type="term" value="P:dendrite guidance"/>
    <property type="evidence" value="ECO:0007669"/>
    <property type="project" value="UniProtKB-ARBA"/>
</dbReference>
<evidence type="ECO:0000256" key="23">
    <source>
        <dbReference type="PROSITE-ProRule" id="PRU00460"/>
    </source>
</evidence>
<dbReference type="FunFam" id="2.60.120.260:FF:000098">
    <property type="entry name" value="Netrin-A, isoform B"/>
    <property type="match status" value="1"/>
</dbReference>
<dbReference type="Gene3D" id="2.40.50.120">
    <property type="match status" value="1"/>
</dbReference>
<keyword evidence="11" id="KW-0007">Acetylation</keyword>
<dbReference type="PANTHER" id="PTHR10574">
    <property type="entry name" value="NETRIN/LAMININ-RELATED"/>
    <property type="match status" value="1"/>
</dbReference>
<dbReference type="InterPro" id="IPR001279">
    <property type="entry name" value="Metallo-B-lactamas"/>
</dbReference>
<dbReference type="GO" id="GO:0009887">
    <property type="term" value="P:animal organ morphogenesis"/>
    <property type="evidence" value="ECO:0007669"/>
    <property type="project" value="TreeGrafter"/>
</dbReference>
<feature type="disulfide bond" evidence="23">
    <location>
        <begin position="772"/>
        <end position="784"/>
    </location>
</feature>
<dbReference type="Proteomes" id="UP001153737">
    <property type="component" value="Chromosome 8"/>
</dbReference>
<evidence type="ECO:0000259" key="25">
    <source>
        <dbReference type="PROSITE" id="PS50189"/>
    </source>
</evidence>
<organism evidence="27 28">
    <name type="scientific">Phaedon cochleariae</name>
    <name type="common">Mustard beetle</name>
    <dbReference type="NCBI Taxonomy" id="80249"/>
    <lineage>
        <taxon>Eukaryota</taxon>
        <taxon>Metazoa</taxon>
        <taxon>Ecdysozoa</taxon>
        <taxon>Arthropoda</taxon>
        <taxon>Hexapoda</taxon>
        <taxon>Insecta</taxon>
        <taxon>Pterygota</taxon>
        <taxon>Neoptera</taxon>
        <taxon>Endopterygota</taxon>
        <taxon>Coleoptera</taxon>
        <taxon>Polyphaga</taxon>
        <taxon>Cucujiformia</taxon>
        <taxon>Chrysomeloidea</taxon>
        <taxon>Chrysomelidae</taxon>
        <taxon>Chrysomelinae</taxon>
        <taxon>Chrysomelini</taxon>
        <taxon>Phaedon</taxon>
    </lineage>
</organism>
<dbReference type="SUPFAM" id="SSF56281">
    <property type="entry name" value="Metallo-hydrolase/oxidoreductase"/>
    <property type="match status" value="1"/>
</dbReference>
<dbReference type="SMART" id="SM00849">
    <property type="entry name" value="Lactamase_B"/>
    <property type="match status" value="1"/>
</dbReference>
<dbReference type="InterPro" id="IPR008211">
    <property type="entry name" value="Laminin_N"/>
</dbReference>
<dbReference type="InterPro" id="IPR002049">
    <property type="entry name" value="LE_dom"/>
</dbReference>
<keyword evidence="14" id="KW-0496">Mitochondrion</keyword>
<dbReference type="GO" id="GO:2000289">
    <property type="term" value="P:regulation of photoreceptor cell axon guidance"/>
    <property type="evidence" value="ECO:0007669"/>
    <property type="project" value="UniProtKB-ARBA"/>
</dbReference>
<keyword evidence="17 23" id="KW-0424">Laminin EGF-like domain</keyword>
<keyword evidence="28" id="KW-1185">Reference proteome</keyword>
<dbReference type="GO" id="GO:0008347">
    <property type="term" value="P:glial cell migration"/>
    <property type="evidence" value="ECO:0007669"/>
    <property type="project" value="UniProtKB-ARBA"/>
</dbReference>
<dbReference type="FunFam" id="2.10.25.10:FF:000048">
    <property type="entry name" value="Netrin 3"/>
    <property type="match status" value="1"/>
</dbReference>
<evidence type="ECO:0000256" key="2">
    <source>
        <dbReference type="ARBA" id="ARBA00004173"/>
    </source>
</evidence>
<dbReference type="InterPro" id="IPR044528">
    <property type="entry name" value="POD-like_MBL-fold"/>
</dbReference>
<evidence type="ECO:0000256" key="11">
    <source>
        <dbReference type="ARBA" id="ARBA00022990"/>
    </source>
</evidence>
<dbReference type="PROSITE" id="PS51117">
    <property type="entry name" value="LAMININ_NTER"/>
    <property type="match status" value="1"/>
</dbReference>
<dbReference type="PROSITE" id="PS50027">
    <property type="entry name" value="EGF_LAM_2"/>
    <property type="match status" value="2"/>
</dbReference>
<feature type="domain" description="NTR" evidence="25">
    <location>
        <begin position="850"/>
        <end position="985"/>
    </location>
</feature>
<dbReference type="GO" id="GO:0048749">
    <property type="term" value="P:compound eye development"/>
    <property type="evidence" value="ECO:0007669"/>
    <property type="project" value="UniProtKB-ARBA"/>
</dbReference>
<feature type="domain" description="Laminin EGF-like" evidence="24">
    <location>
        <begin position="653"/>
        <end position="708"/>
    </location>
</feature>
<dbReference type="GO" id="GO:0005739">
    <property type="term" value="C:mitochondrion"/>
    <property type="evidence" value="ECO:0007669"/>
    <property type="project" value="UniProtKB-SubCell"/>
</dbReference>
<dbReference type="EMBL" id="OU896714">
    <property type="protein sequence ID" value="CAH1180492.1"/>
    <property type="molecule type" value="Genomic_DNA"/>
</dbReference>
<evidence type="ECO:0000256" key="16">
    <source>
        <dbReference type="ARBA" id="ARBA00023180"/>
    </source>
</evidence>
<keyword evidence="5" id="KW-0964">Secreted</keyword>
<keyword evidence="8" id="KW-0677">Repeat</keyword>
<dbReference type="InterPro" id="IPR018933">
    <property type="entry name" value="Netrin_module_non-TIMP"/>
</dbReference>
<evidence type="ECO:0000256" key="10">
    <source>
        <dbReference type="ARBA" id="ARBA00022964"/>
    </source>
</evidence>
<dbReference type="InterPro" id="IPR056863">
    <property type="entry name" value="LMN_ATRN_NET-like_EGF"/>
</dbReference>
<dbReference type="GO" id="GO:0005576">
    <property type="term" value="C:extracellular region"/>
    <property type="evidence" value="ECO:0007669"/>
    <property type="project" value="UniProtKB-SubCell"/>
</dbReference>
<feature type="disulfide bond" evidence="23">
    <location>
        <begin position="805"/>
        <end position="819"/>
    </location>
</feature>
<reference evidence="27" key="1">
    <citation type="submission" date="2022-01" db="EMBL/GenBank/DDBJ databases">
        <authorList>
            <person name="King R."/>
        </authorList>
    </citation>
    <scope>NUCLEOTIDE SEQUENCE</scope>
</reference>
<dbReference type="Pfam" id="PF00753">
    <property type="entry name" value="Lactamase_B"/>
    <property type="match status" value="1"/>
</dbReference>
<comment type="subunit">
    <text evidence="19">Homodimer. Monomer. Interacts with TST. May interact with RELA.</text>
</comment>
<evidence type="ECO:0000256" key="6">
    <source>
        <dbReference type="ARBA" id="ARBA00022723"/>
    </source>
</evidence>
<evidence type="ECO:0000256" key="19">
    <source>
        <dbReference type="ARBA" id="ARBA00065219"/>
    </source>
</evidence>
<comment type="catalytic activity">
    <reaction evidence="18">
        <text>S-sulfanylglutathione + O2 + H2O = sulfite + glutathione + 2 H(+)</text>
        <dbReference type="Rhea" id="RHEA:12981"/>
        <dbReference type="ChEBI" id="CHEBI:15377"/>
        <dbReference type="ChEBI" id="CHEBI:15378"/>
        <dbReference type="ChEBI" id="CHEBI:15379"/>
        <dbReference type="ChEBI" id="CHEBI:17359"/>
        <dbReference type="ChEBI" id="CHEBI:57925"/>
        <dbReference type="ChEBI" id="CHEBI:58905"/>
        <dbReference type="EC" id="1.13.11.18"/>
    </reaction>
</comment>
<evidence type="ECO:0000256" key="1">
    <source>
        <dbReference type="ARBA" id="ARBA00001954"/>
    </source>
</evidence>
<feature type="disulfide bond" evidence="23">
    <location>
        <begin position="793"/>
        <end position="802"/>
    </location>
</feature>
<evidence type="ECO:0000256" key="15">
    <source>
        <dbReference type="ARBA" id="ARBA00023157"/>
    </source>
</evidence>
<reference evidence="27" key="2">
    <citation type="submission" date="2022-10" db="EMBL/GenBank/DDBJ databases">
        <authorList>
            <consortium name="ENA_rothamsted_submissions"/>
            <consortium name="culmorum"/>
            <person name="King R."/>
        </authorList>
    </citation>
    <scope>NUCLEOTIDE SEQUENCE</scope>
</reference>
<proteinExistence type="inferred from homology"/>
<accession>A0A9P0GWQ8</accession>
<dbReference type="CDD" id="cd00055">
    <property type="entry name" value="EGF_Lam"/>
    <property type="match status" value="3"/>
</dbReference>
<evidence type="ECO:0000256" key="3">
    <source>
        <dbReference type="ARBA" id="ARBA00004613"/>
    </source>
</evidence>
<comment type="cofactor">
    <cofactor evidence="1">
        <name>Fe(2+)</name>
        <dbReference type="ChEBI" id="CHEBI:29033"/>
    </cofactor>
</comment>
<evidence type="ECO:0000256" key="21">
    <source>
        <dbReference type="ARBA" id="ARBA00067300"/>
    </source>
</evidence>
<dbReference type="PROSITE" id="PS01248">
    <property type="entry name" value="EGF_LAM_1"/>
    <property type="match status" value="1"/>
</dbReference>
<dbReference type="SUPFAM" id="SSF50242">
    <property type="entry name" value="TIMP-like"/>
    <property type="match status" value="1"/>
</dbReference>
<dbReference type="PROSITE" id="PS50189">
    <property type="entry name" value="NTR"/>
    <property type="match status" value="1"/>
</dbReference>
<evidence type="ECO:0000256" key="14">
    <source>
        <dbReference type="ARBA" id="ARBA00023128"/>
    </source>
</evidence>
<comment type="caution">
    <text evidence="23">Lacks conserved residue(s) required for the propagation of feature annotation.</text>
</comment>
<keyword evidence="12" id="KW-0560">Oxidoreductase</keyword>
<dbReference type="GO" id="GO:0006749">
    <property type="term" value="P:glutathione metabolic process"/>
    <property type="evidence" value="ECO:0007669"/>
    <property type="project" value="InterPro"/>
</dbReference>
<evidence type="ECO:0000256" key="17">
    <source>
        <dbReference type="ARBA" id="ARBA00023292"/>
    </source>
</evidence>
<dbReference type="InterPro" id="IPR036866">
    <property type="entry name" value="RibonucZ/Hydroxyglut_hydro"/>
</dbReference>
<feature type="disulfide bond" evidence="23">
    <location>
        <begin position="774"/>
        <end position="791"/>
    </location>
</feature>
<dbReference type="GO" id="GO:0005604">
    <property type="term" value="C:basement membrane"/>
    <property type="evidence" value="ECO:0007669"/>
    <property type="project" value="TreeGrafter"/>
</dbReference>
<evidence type="ECO:0000256" key="5">
    <source>
        <dbReference type="ARBA" id="ARBA00022525"/>
    </source>
</evidence>
<dbReference type="FunFam" id="2.10.25.10:FF:000081">
    <property type="entry name" value="Netrin 1"/>
    <property type="match status" value="1"/>
</dbReference>
<evidence type="ECO:0000256" key="22">
    <source>
        <dbReference type="ARBA" id="ARBA00077964"/>
    </source>
</evidence>
<keyword evidence="9" id="KW-0809">Transit peptide</keyword>
<dbReference type="SMART" id="SM00180">
    <property type="entry name" value="EGF_Lam"/>
    <property type="match status" value="3"/>
</dbReference>
<dbReference type="GO" id="GO:0050313">
    <property type="term" value="F:sulfur dioxygenase activity"/>
    <property type="evidence" value="ECO:0007669"/>
    <property type="project" value="UniProtKB-EC"/>
</dbReference>
<evidence type="ECO:0000256" key="12">
    <source>
        <dbReference type="ARBA" id="ARBA00023002"/>
    </source>
</evidence>
<keyword evidence="15 23" id="KW-1015">Disulfide bond</keyword>
<dbReference type="Gene3D" id="2.60.120.260">
    <property type="entry name" value="Galactose-binding domain-like"/>
    <property type="match status" value="1"/>
</dbReference>
<keyword evidence="6" id="KW-0479">Metal-binding</keyword>
<evidence type="ECO:0000256" key="18">
    <source>
        <dbReference type="ARBA" id="ARBA00050990"/>
    </source>
</evidence>
<name>A0A9P0GWQ8_PHACE</name>
<dbReference type="PANTHER" id="PTHR10574:SF365">
    <property type="entry name" value="NETRIN-A-RELATED"/>
    <property type="match status" value="1"/>
</dbReference>
<evidence type="ECO:0000259" key="26">
    <source>
        <dbReference type="PROSITE" id="PS51117"/>
    </source>
</evidence>
<evidence type="ECO:0000256" key="9">
    <source>
        <dbReference type="ARBA" id="ARBA00022946"/>
    </source>
</evidence>
<gene>
    <name evidence="27" type="ORF">PHAECO_LOCUS11864</name>
</gene>
<comment type="similarity">
    <text evidence="4">Belongs to the metallo-beta-lactamase superfamily. Glyoxalase II family.</text>
</comment>
<evidence type="ECO:0000256" key="20">
    <source>
        <dbReference type="ARBA" id="ARBA00066686"/>
    </source>
</evidence>
<evidence type="ECO:0000256" key="13">
    <source>
        <dbReference type="ARBA" id="ARBA00023004"/>
    </source>
</evidence>
<dbReference type="CDD" id="cd03579">
    <property type="entry name" value="NTR_netrin-1_like"/>
    <property type="match status" value="1"/>
</dbReference>
<feature type="domain" description="Laminin EGF-like" evidence="24">
    <location>
        <begin position="772"/>
        <end position="821"/>
    </location>
</feature>
<sequence>MISKSGTLSQQFIRSFSNGSRSGFIFRQLFDSLSSTYTYLLGDAESKTCILIDPVVEKVMRDYQLVKDLNLKLIYAVNTHMHADHITGSGQLKSLITECKSVISSKSGAQADIHVDEGDHIHFGNRKLKVLSTPGHTSGCCSFYCEEEGIAFTGDALLIRGCGRTDFQEGSPEVLYQSVHSKLFTLPEWTLLYPAHDYNGMMVTSVGEEKRLNPRLSKSLEEFVHIMNNLKLSYPKQIDKALPANKPPPRCRAVWYAPFRRAVLLYTDSSAAPTDGSPPVHSSALSSPTTAETQRFRSLSLSHVALATVALFASRPRDMWLLWLFFCASSALSVSENFLKMFEGQQTPSDPCYDDDRPRRCIPDFVNAAFGVPVKASSTCGLNSPTHYCEAPEPGANPQCHLCDDRQPKSRYPANFLTDLNNPNNVTCWRSEPVPPVSSINAPPDNVTLTLSLGKKYELTYVSLQFCPLTPKPDSIAIFKSTDYGKTWQPFQFYSSQCRRVYGRPNRATIGKTNEQEARCTDAHRYTGGDALGYSHTSRIAFSTLEGRPSAADFDSSPVLQDWVTATDIKVVFNRLHMPIEDLSDNLDILVDERMFGKDLEGKEPSVHLVNEMQVVDQEAEKKPQQASSPELGGYHQVTHQYAVADFAVGGRCKCNGHASRCLLGRDGQLGCECKHNTAGRDCERCKPFHFDRPWSRATARDANECKACECNQHARRCRFNMELYKLSGRVSGGVCLKCRHYTAGRHCHYCREGFYRDPTKQITHRKACKPCDCHPIGASGKTCNQASGQCPCKDGVIGITCNRCAKGYQQSRSHIAPCIKIPVVQMMATEEDDDGYREDPDTYRAGDQCGKCKAATKRLNMNKYCKRDYAIMARVLSRIEDTDDEHTKGWVRFMINVEFIYKKSRDSRIRKGTMPMLVPAADLACKCPKIKSNKSYLLLGREKDDSPGGIVTGSLGVTQKAIVIEWKDEWDQRMRRFRRRARKCK</sequence>